<accession>A0A849VC42</accession>
<gene>
    <name evidence="2" type="ORF">HG263_10355</name>
</gene>
<dbReference type="EMBL" id="JABBPG010000003">
    <property type="protein sequence ID" value="NOU50932.1"/>
    <property type="molecule type" value="Genomic_DNA"/>
</dbReference>
<dbReference type="Proteomes" id="UP000586305">
    <property type="component" value="Unassembled WGS sequence"/>
</dbReference>
<name>A0A849VC42_9GAMM</name>
<evidence type="ECO:0000256" key="1">
    <source>
        <dbReference type="SAM" id="SignalP"/>
    </source>
</evidence>
<proteinExistence type="predicted"/>
<reference evidence="2 3" key="1">
    <citation type="submission" date="2020-04" db="EMBL/GenBank/DDBJ databases">
        <title>Pseudoalteromonas caenipelagi sp. nov., isolated from a tidal flat.</title>
        <authorList>
            <person name="Park S."/>
            <person name="Yoon J.-H."/>
        </authorList>
    </citation>
    <scope>NUCLEOTIDE SEQUENCE [LARGE SCALE GENOMIC DNA]</scope>
    <source>
        <strain evidence="2 3">JBTF-M23</strain>
    </source>
</reference>
<evidence type="ECO:0000313" key="3">
    <source>
        <dbReference type="Proteomes" id="UP000586305"/>
    </source>
</evidence>
<keyword evidence="1" id="KW-0732">Signal</keyword>
<sequence>MALRILFIFCWVWSLQCAAVEVTDLYQSELYVTDKSRDTRVTASKQALYNVIKKLTGRHDGADSALIKQAMRSISDYMLKYEYLETPEGLTKIRVRFEPSRVEELVRDAQLPLWGNRRPLIAIWLAIEDNLRREFVTQDSYPQLERLIYDTAAEWGVPVIVPLLDLDDLTKVSIAEVWGNFSKPVEFASQRYNAERVITARMFQQPNSSSWQLEWRYTDAQSFEVNKLVGDKQQILSEMVNNFSEALAQSYAIDPTQSVTLQTTSLLVDNLNTFTSIELAKRQLESMSTVVDVDVTYRSADKIRFVIKHSSTLDDLIKSLNLEQAFSVYIDPHAFYQVANVGNLRYSWVGEQ</sequence>
<protein>
    <submittedName>
        <fullName evidence="2">DUF2066 domain-containing protein</fullName>
    </submittedName>
</protein>
<dbReference type="RefSeq" id="WP_171625997.1">
    <property type="nucleotide sequence ID" value="NZ_JABBPG010000003.1"/>
</dbReference>
<feature type="signal peptide" evidence="1">
    <location>
        <begin position="1"/>
        <end position="19"/>
    </location>
</feature>
<feature type="chain" id="PRO_5033067727" evidence="1">
    <location>
        <begin position="20"/>
        <end position="352"/>
    </location>
</feature>
<evidence type="ECO:0000313" key="2">
    <source>
        <dbReference type="EMBL" id="NOU50932.1"/>
    </source>
</evidence>
<comment type="caution">
    <text evidence="2">The sequence shown here is derived from an EMBL/GenBank/DDBJ whole genome shotgun (WGS) entry which is preliminary data.</text>
</comment>
<dbReference type="Pfam" id="PF09839">
    <property type="entry name" value="DUF2066"/>
    <property type="match status" value="1"/>
</dbReference>
<dbReference type="AlphaFoldDB" id="A0A849VC42"/>
<organism evidence="2 3">
    <name type="scientific">Pseudoalteromonas caenipelagi</name>
    <dbReference type="NCBI Taxonomy" id="2726988"/>
    <lineage>
        <taxon>Bacteria</taxon>
        <taxon>Pseudomonadati</taxon>
        <taxon>Pseudomonadota</taxon>
        <taxon>Gammaproteobacteria</taxon>
        <taxon>Alteromonadales</taxon>
        <taxon>Pseudoalteromonadaceae</taxon>
        <taxon>Pseudoalteromonas</taxon>
    </lineage>
</organism>
<keyword evidence="3" id="KW-1185">Reference proteome</keyword>
<dbReference type="InterPro" id="IPR018642">
    <property type="entry name" value="DUF2066"/>
</dbReference>